<evidence type="ECO:0000313" key="2">
    <source>
        <dbReference type="Proteomes" id="UP000765509"/>
    </source>
</evidence>
<dbReference type="AlphaFoldDB" id="A0A9Q3ITF5"/>
<sequence>MNYAFEYAKQNWDKSHQSPEFKGGKTPEMLEKGWNLKLPVDTLKKDLVDLHQPASSFKLFIDKVNNHENQSMTCAFEYAKQKGDKSNKNPEFKVGDLLLVSTLSFSNIKGTKKLKHYF</sequence>
<name>A0A9Q3ITF5_9BASI</name>
<comment type="caution">
    <text evidence="1">The sequence shown here is derived from an EMBL/GenBank/DDBJ whole genome shotgun (WGS) entry which is preliminary data.</text>
</comment>
<dbReference type="OrthoDB" id="3268967at2759"/>
<accession>A0A9Q3ITF5</accession>
<protein>
    <submittedName>
        <fullName evidence="1">Uncharacterized protein</fullName>
    </submittedName>
</protein>
<dbReference type="EMBL" id="AVOT02055085">
    <property type="protein sequence ID" value="MBW0549717.1"/>
    <property type="molecule type" value="Genomic_DNA"/>
</dbReference>
<reference evidence="1" key="1">
    <citation type="submission" date="2021-03" db="EMBL/GenBank/DDBJ databases">
        <title>Draft genome sequence of rust myrtle Austropuccinia psidii MF-1, a brazilian biotype.</title>
        <authorList>
            <person name="Quecine M.C."/>
            <person name="Pachon D.M.R."/>
            <person name="Bonatelli M.L."/>
            <person name="Correr F.H."/>
            <person name="Franceschini L.M."/>
            <person name="Leite T.F."/>
            <person name="Margarido G.R.A."/>
            <person name="Almeida C.A."/>
            <person name="Ferrarezi J.A."/>
            <person name="Labate C.A."/>
        </authorList>
    </citation>
    <scope>NUCLEOTIDE SEQUENCE</scope>
    <source>
        <strain evidence="1">MF-1</strain>
    </source>
</reference>
<proteinExistence type="predicted"/>
<gene>
    <name evidence="1" type="ORF">O181_089432</name>
</gene>
<dbReference type="Proteomes" id="UP000765509">
    <property type="component" value="Unassembled WGS sequence"/>
</dbReference>
<evidence type="ECO:0000313" key="1">
    <source>
        <dbReference type="EMBL" id="MBW0549717.1"/>
    </source>
</evidence>
<organism evidence="1 2">
    <name type="scientific">Austropuccinia psidii MF-1</name>
    <dbReference type="NCBI Taxonomy" id="1389203"/>
    <lineage>
        <taxon>Eukaryota</taxon>
        <taxon>Fungi</taxon>
        <taxon>Dikarya</taxon>
        <taxon>Basidiomycota</taxon>
        <taxon>Pucciniomycotina</taxon>
        <taxon>Pucciniomycetes</taxon>
        <taxon>Pucciniales</taxon>
        <taxon>Sphaerophragmiaceae</taxon>
        <taxon>Austropuccinia</taxon>
    </lineage>
</organism>
<keyword evidence="2" id="KW-1185">Reference proteome</keyword>